<proteinExistence type="predicted"/>
<dbReference type="RefSeq" id="WP_367951881.1">
    <property type="nucleotide sequence ID" value="NZ_JBAKFG010000006.1"/>
</dbReference>
<dbReference type="Gene3D" id="3.40.50.300">
    <property type="entry name" value="P-loop containing nucleotide triphosphate hydrolases"/>
    <property type="match status" value="1"/>
</dbReference>
<dbReference type="EMBL" id="JBAKFG010000006">
    <property type="protein sequence ID" value="MEX0373723.1"/>
    <property type="molecule type" value="Genomic_DNA"/>
</dbReference>
<dbReference type="Proteomes" id="UP001556636">
    <property type="component" value="Unassembled WGS sequence"/>
</dbReference>
<dbReference type="InterPro" id="IPR027417">
    <property type="entry name" value="P-loop_NTPase"/>
</dbReference>
<evidence type="ECO:0000313" key="2">
    <source>
        <dbReference type="Proteomes" id="UP001556636"/>
    </source>
</evidence>
<organism evidence="1 2">
    <name type="scientific">Spiribacter roseus</name>
    <dbReference type="NCBI Taxonomy" id="1855875"/>
    <lineage>
        <taxon>Bacteria</taxon>
        <taxon>Pseudomonadati</taxon>
        <taxon>Pseudomonadota</taxon>
        <taxon>Gammaproteobacteria</taxon>
        <taxon>Chromatiales</taxon>
        <taxon>Ectothiorhodospiraceae</taxon>
        <taxon>Spiribacter</taxon>
    </lineage>
</organism>
<name>A0ABV3S2W2_9GAMM</name>
<dbReference type="SUPFAM" id="SSF52540">
    <property type="entry name" value="P-loop containing nucleoside triphosphate hydrolases"/>
    <property type="match status" value="1"/>
</dbReference>
<keyword evidence="2" id="KW-1185">Reference proteome</keyword>
<protein>
    <submittedName>
        <fullName evidence="1">Sulfotransferase</fullName>
    </submittedName>
</protein>
<comment type="caution">
    <text evidence="1">The sequence shown here is derived from an EMBL/GenBank/DDBJ whole genome shotgun (WGS) entry which is preliminary data.</text>
</comment>
<sequence length="322" mass="36505">MNRRSLAVRIGRLAQSLPQSWLRPIESPFVRTLVRADPNVIFLLALPRSGSTLTYQALVHALEPHYLSNLGNLLYGLPWLGLKSSQLFCGHHDSNFRSKHGFVEGLCGPAEGLKYWSYWTGVGLTDRHTLARNDGKLAQRVNYFRDAVRATATPRAPMIAGYLGHTLVAKQLREWFPSAVFIRLHRDPLSNALSLLRSRADKYNKWFSVKPKECEDMEDRTVQAQVAAQVYWLNRRLDALAHDDRTINIGYEELANAPNTTMNRIIHDGNACGLSLEMQKTLPSYFTHRVADPDQDKDAAAIFNEIRNLEQVHGPLKRSAQH</sequence>
<evidence type="ECO:0000313" key="1">
    <source>
        <dbReference type="EMBL" id="MEX0373723.1"/>
    </source>
</evidence>
<reference evidence="1 2" key="1">
    <citation type="submission" date="2024-02" db="EMBL/GenBank/DDBJ databases">
        <title>New especies of Spiribacter isolated from saline water.</title>
        <authorList>
            <person name="Leon M.J."/>
            <person name="De La Haba R."/>
            <person name="Sanchez-Porro C."/>
            <person name="Ventosa A."/>
        </authorList>
    </citation>
    <scope>NUCLEOTIDE SEQUENCE [LARGE SCALE GENOMIC DNA]</scope>
    <source>
        <strain evidence="2">ag22IC6-196</strain>
    </source>
</reference>
<accession>A0ABV3S2W2</accession>
<dbReference type="Pfam" id="PF13469">
    <property type="entry name" value="Sulfotransfer_3"/>
    <property type="match status" value="1"/>
</dbReference>
<gene>
    <name evidence="1" type="ORF">V6X51_09825</name>
</gene>